<dbReference type="GO" id="GO:0016020">
    <property type="term" value="C:membrane"/>
    <property type="evidence" value="ECO:0007669"/>
    <property type="project" value="UniProtKB-SubCell"/>
</dbReference>
<feature type="transmembrane region" description="Helical" evidence="6">
    <location>
        <begin position="242"/>
        <end position="266"/>
    </location>
</feature>
<comment type="similarity">
    <text evidence="2">Belongs to the major facilitator superfamily. Sugar transporter (TC 2.A.1.1) family.</text>
</comment>
<dbReference type="InterPro" id="IPR050360">
    <property type="entry name" value="MFS_Sugar_Transporters"/>
</dbReference>
<keyword evidence="4 6" id="KW-1133">Transmembrane helix</keyword>
<dbReference type="InterPro" id="IPR020846">
    <property type="entry name" value="MFS_dom"/>
</dbReference>
<dbReference type="KEGG" id="ela:UCREL1_10931"/>
<dbReference type="Gene3D" id="1.20.1250.20">
    <property type="entry name" value="MFS general substrate transporter like domains"/>
    <property type="match status" value="2"/>
</dbReference>
<dbReference type="eggNOG" id="KOG0254">
    <property type="taxonomic scope" value="Eukaryota"/>
</dbReference>
<evidence type="ECO:0000256" key="5">
    <source>
        <dbReference type="ARBA" id="ARBA00023136"/>
    </source>
</evidence>
<feature type="transmembrane region" description="Helical" evidence="6">
    <location>
        <begin position="208"/>
        <end position="230"/>
    </location>
</feature>
<keyword evidence="3 6" id="KW-0812">Transmembrane</keyword>
<feature type="domain" description="Major facilitator superfamily (MFS) profile" evidence="7">
    <location>
        <begin position="1"/>
        <end position="322"/>
    </location>
</feature>
<name>M7SD98_EUTLA</name>
<dbReference type="AlphaFoldDB" id="M7SD98"/>
<keyword evidence="5 6" id="KW-0472">Membrane</keyword>
<accession>M7SD98</accession>
<evidence type="ECO:0000256" key="1">
    <source>
        <dbReference type="ARBA" id="ARBA00004141"/>
    </source>
</evidence>
<dbReference type="Pfam" id="PF00083">
    <property type="entry name" value="Sugar_tr"/>
    <property type="match status" value="1"/>
</dbReference>
<dbReference type="Proteomes" id="UP000012174">
    <property type="component" value="Unassembled WGS sequence"/>
</dbReference>
<evidence type="ECO:0000256" key="4">
    <source>
        <dbReference type="ARBA" id="ARBA00022989"/>
    </source>
</evidence>
<proteinExistence type="inferred from homology"/>
<dbReference type="OMA" id="QKESIRW"/>
<dbReference type="PANTHER" id="PTHR48022">
    <property type="entry name" value="PLASTIDIC GLUCOSE TRANSPORTER 4"/>
    <property type="match status" value="1"/>
</dbReference>
<dbReference type="SUPFAM" id="SSF103473">
    <property type="entry name" value="MFS general substrate transporter"/>
    <property type="match status" value="1"/>
</dbReference>
<dbReference type="PROSITE" id="PS50850">
    <property type="entry name" value="MFS"/>
    <property type="match status" value="1"/>
</dbReference>
<evidence type="ECO:0000256" key="2">
    <source>
        <dbReference type="ARBA" id="ARBA00010992"/>
    </source>
</evidence>
<feature type="transmembrane region" description="Helical" evidence="6">
    <location>
        <begin position="120"/>
        <end position="140"/>
    </location>
</feature>
<feature type="transmembrane region" description="Helical" evidence="6">
    <location>
        <begin position="87"/>
        <end position="105"/>
    </location>
</feature>
<feature type="transmembrane region" description="Helical" evidence="6">
    <location>
        <begin position="12"/>
        <end position="35"/>
    </location>
</feature>
<dbReference type="InterPro" id="IPR005828">
    <property type="entry name" value="MFS_sugar_transport-like"/>
</dbReference>
<dbReference type="PROSITE" id="PS00216">
    <property type="entry name" value="SUGAR_TRANSPORT_1"/>
    <property type="match status" value="1"/>
</dbReference>
<reference evidence="9" key="1">
    <citation type="journal article" date="2013" name="Genome Announc.">
        <title>Draft genome sequence of the grapevine dieback fungus Eutypa lata UCR-EL1.</title>
        <authorList>
            <person name="Blanco-Ulate B."/>
            <person name="Rolshausen P.E."/>
            <person name="Cantu D."/>
        </authorList>
    </citation>
    <scope>NUCLEOTIDE SEQUENCE [LARGE SCALE GENOMIC DNA]</scope>
    <source>
        <strain evidence="9">UCR-EL1</strain>
    </source>
</reference>
<organism evidence="8 9">
    <name type="scientific">Eutypa lata (strain UCR-EL1)</name>
    <name type="common">Grapevine dieback disease fungus</name>
    <name type="synonym">Eutypa armeniacae</name>
    <dbReference type="NCBI Taxonomy" id="1287681"/>
    <lineage>
        <taxon>Eukaryota</taxon>
        <taxon>Fungi</taxon>
        <taxon>Dikarya</taxon>
        <taxon>Ascomycota</taxon>
        <taxon>Pezizomycotina</taxon>
        <taxon>Sordariomycetes</taxon>
        <taxon>Xylariomycetidae</taxon>
        <taxon>Xylariales</taxon>
        <taxon>Diatrypaceae</taxon>
        <taxon>Eutypa</taxon>
    </lineage>
</organism>
<evidence type="ECO:0000313" key="8">
    <source>
        <dbReference type="EMBL" id="EMR62148.1"/>
    </source>
</evidence>
<feature type="transmembrane region" description="Helical" evidence="6">
    <location>
        <begin position="55"/>
        <end position="75"/>
    </location>
</feature>
<dbReference type="InterPro" id="IPR005829">
    <property type="entry name" value="Sugar_transporter_CS"/>
</dbReference>
<protein>
    <submittedName>
        <fullName evidence="8">Putative mfs sugar protein</fullName>
    </submittedName>
</protein>
<dbReference type="HOGENOM" id="CLU_863392_0_0_1"/>
<keyword evidence="9" id="KW-1185">Reference proteome</keyword>
<gene>
    <name evidence="8" type="ORF">UCREL1_10931</name>
</gene>
<feature type="transmembrane region" description="Helical" evidence="6">
    <location>
        <begin position="273"/>
        <end position="294"/>
    </location>
</feature>
<dbReference type="EMBL" id="KB707488">
    <property type="protein sequence ID" value="EMR62148.1"/>
    <property type="molecule type" value="Genomic_DNA"/>
</dbReference>
<dbReference type="OrthoDB" id="6612291at2759"/>
<sequence>MGKSLGTFRAIYLVALCCVGSFLFAYDTGVIGGVLTLQSFQDDFNITAANRATVASNATSLLQAGVATVIIPMYSAEMAPKEIRGKLGSMFHFFFTCGVMTSYWIDYGVSENMPATSKQWQIPIGLQLVPGGILGLGMLLTKESTRWLAKTGETDQALQSLIWVRGGEDTTAVREEFAEILAGIHEEERVTQGITWRELCLPANRFRLILAMTLQLGAQLTGNTSLAYYAPQIFKAVGAGDSSLLMSGFFGVVKVVSCLFFLLFLVERIGRRGSLLGGAFLMGTFMLIIAVLSARYPPVEGQGVTPTGAASVAMVYLEASQY</sequence>
<comment type="subcellular location">
    <subcellularLocation>
        <location evidence="1">Membrane</location>
        <topology evidence="1">Multi-pass membrane protein</topology>
    </subcellularLocation>
</comment>
<evidence type="ECO:0000259" key="7">
    <source>
        <dbReference type="PROSITE" id="PS50850"/>
    </source>
</evidence>
<evidence type="ECO:0000256" key="3">
    <source>
        <dbReference type="ARBA" id="ARBA00022692"/>
    </source>
</evidence>
<dbReference type="InterPro" id="IPR036259">
    <property type="entry name" value="MFS_trans_sf"/>
</dbReference>
<dbReference type="GO" id="GO:0005351">
    <property type="term" value="F:carbohydrate:proton symporter activity"/>
    <property type="evidence" value="ECO:0007669"/>
    <property type="project" value="TreeGrafter"/>
</dbReference>
<evidence type="ECO:0000256" key="6">
    <source>
        <dbReference type="SAM" id="Phobius"/>
    </source>
</evidence>
<dbReference type="PANTHER" id="PTHR48022:SF4">
    <property type="entry name" value="MAJOR FACILITATOR SUPERFAMILY (MFS) PROFILE DOMAIN-CONTAINING PROTEIN-RELATED"/>
    <property type="match status" value="1"/>
</dbReference>
<evidence type="ECO:0000313" key="9">
    <source>
        <dbReference type="Proteomes" id="UP000012174"/>
    </source>
</evidence>